<reference evidence="2" key="1">
    <citation type="submission" date="2018-02" db="EMBL/GenBank/DDBJ databases">
        <title>Rhizophora mucronata_Transcriptome.</title>
        <authorList>
            <person name="Meera S.P."/>
            <person name="Sreeshan A."/>
            <person name="Augustine A."/>
        </authorList>
    </citation>
    <scope>NUCLEOTIDE SEQUENCE</scope>
    <source>
        <tissue evidence="2">Leaf</tissue>
    </source>
</reference>
<dbReference type="EMBL" id="GGEC01071704">
    <property type="protein sequence ID" value="MBX52188.1"/>
    <property type="molecule type" value="Transcribed_RNA"/>
</dbReference>
<organism evidence="2">
    <name type="scientific">Rhizophora mucronata</name>
    <name type="common">Asiatic mangrove</name>
    <dbReference type="NCBI Taxonomy" id="61149"/>
    <lineage>
        <taxon>Eukaryota</taxon>
        <taxon>Viridiplantae</taxon>
        <taxon>Streptophyta</taxon>
        <taxon>Embryophyta</taxon>
        <taxon>Tracheophyta</taxon>
        <taxon>Spermatophyta</taxon>
        <taxon>Magnoliopsida</taxon>
        <taxon>eudicotyledons</taxon>
        <taxon>Gunneridae</taxon>
        <taxon>Pentapetalae</taxon>
        <taxon>rosids</taxon>
        <taxon>fabids</taxon>
        <taxon>Malpighiales</taxon>
        <taxon>Rhizophoraceae</taxon>
        <taxon>Rhizophora</taxon>
    </lineage>
</organism>
<dbReference type="AlphaFoldDB" id="A0A2P2PBQ9"/>
<sequence>MVPNSSSLTLDPIRFYKEHAIFSCKRARTINVTGEDKIKGKRNRATPTRDAHTSNLNEEGGATCNHVPGLDLITSHIRPPHAVAFYPFMIFMITSKSSQQFALEFDLYYERPRPKP</sequence>
<protein>
    <submittedName>
        <fullName evidence="2">Uncharacterized protein</fullName>
    </submittedName>
</protein>
<accession>A0A2P2PBQ9</accession>
<evidence type="ECO:0000256" key="1">
    <source>
        <dbReference type="SAM" id="MobiDB-lite"/>
    </source>
</evidence>
<feature type="region of interest" description="Disordered" evidence="1">
    <location>
        <begin position="35"/>
        <end position="61"/>
    </location>
</feature>
<evidence type="ECO:0000313" key="2">
    <source>
        <dbReference type="EMBL" id="MBX52188.1"/>
    </source>
</evidence>
<name>A0A2P2PBQ9_RHIMU</name>
<proteinExistence type="predicted"/>